<gene>
    <name evidence="3" type="ORF">ACFOEE_09695</name>
</gene>
<sequence length="315" mass="34445">MNNPLRLIATALISMLVLSACQEEPSRAYGIIERAQLQLSSPSPLQIKHIAVSRGEQVNKGAKLVFMDDTLQQQQVAAAQAALSRSQAALALLQAGTREEQLAQAQARVDASQATWQEAKRQLVRQQKLMAEGLTSQNALDSAKLAVDSSAAQFHEATELLKELQKGARVQTIEQAKLAVDEARAQLAMAQKQLQDLTLVAPTDGIVEELPWYEGERPPVGAPIVMIADSQQVFARLYLPEEKRATIKLGQTMQIHVDGNAQPLQGSISYISNTASFTPYFALSQQERARLMYVFEVRLPASTTLSSGTPVWMAL</sequence>
<dbReference type="PROSITE" id="PS51257">
    <property type="entry name" value="PROKAR_LIPOPROTEIN"/>
    <property type="match status" value="1"/>
</dbReference>
<evidence type="ECO:0000259" key="2">
    <source>
        <dbReference type="Pfam" id="PF25881"/>
    </source>
</evidence>
<dbReference type="PANTHER" id="PTHR30438">
    <property type="entry name" value="36 KDA ANTIGEN-RELATED"/>
    <property type="match status" value="1"/>
</dbReference>
<protein>
    <submittedName>
        <fullName evidence="3">HlyD family secretion protein</fullName>
    </submittedName>
</protein>
<feature type="coiled-coil region" evidence="1">
    <location>
        <begin position="173"/>
        <end position="200"/>
    </location>
</feature>
<reference evidence="4" key="1">
    <citation type="journal article" date="2019" name="Int. J. Syst. Evol. Microbiol.">
        <title>The Global Catalogue of Microorganisms (GCM) 10K type strain sequencing project: providing services to taxonomists for standard genome sequencing and annotation.</title>
        <authorList>
            <consortium name="The Broad Institute Genomics Platform"/>
            <consortium name="The Broad Institute Genome Sequencing Center for Infectious Disease"/>
            <person name="Wu L."/>
            <person name="Ma J."/>
        </authorList>
    </citation>
    <scope>NUCLEOTIDE SEQUENCE [LARGE SCALE GENOMIC DNA]</scope>
    <source>
        <strain evidence="4">KCTC 42730</strain>
    </source>
</reference>
<dbReference type="Gene3D" id="2.40.30.170">
    <property type="match status" value="1"/>
</dbReference>
<dbReference type="Pfam" id="PF25881">
    <property type="entry name" value="HH_YBHG"/>
    <property type="match status" value="1"/>
</dbReference>
<dbReference type="PANTHER" id="PTHR30438:SF2">
    <property type="entry name" value="MEMBRANE PROTEIN"/>
    <property type="match status" value="1"/>
</dbReference>
<evidence type="ECO:0000256" key="1">
    <source>
        <dbReference type="SAM" id="Coils"/>
    </source>
</evidence>
<evidence type="ECO:0000313" key="3">
    <source>
        <dbReference type="EMBL" id="MFC3032790.1"/>
    </source>
</evidence>
<dbReference type="InterPro" id="IPR059052">
    <property type="entry name" value="HH_YbhG-like"/>
</dbReference>
<dbReference type="RefSeq" id="WP_377123634.1">
    <property type="nucleotide sequence ID" value="NZ_JBHRSD010000014.1"/>
</dbReference>
<feature type="domain" description="YbhG-like alpha-helical hairpin" evidence="2">
    <location>
        <begin position="67"/>
        <end position="196"/>
    </location>
</feature>
<keyword evidence="4" id="KW-1185">Reference proteome</keyword>
<dbReference type="EMBL" id="JBHRSD010000014">
    <property type="protein sequence ID" value="MFC3032790.1"/>
    <property type="molecule type" value="Genomic_DNA"/>
</dbReference>
<dbReference type="Proteomes" id="UP001595453">
    <property type="component" value="Unassembled WGS sequence"/>
</dbReference>
<name>A0ABV7CJG5_9GAMM</name>
<evidence type="ECO:0000313" key="4">
    <source>
        <dbReference type="Proteomes" id="UP001595453"/>
    </source>
</evidence>
<comment type="caution">
    <text evidence="3">The sequence shown here is derived from an EMBL/GenBank/DDBJ whole genome shotgun (WGS) entry which is preliminary data.</text>
</comment>
<dbReference type="Gene3D" id="1.10.287.470">
    <property type="entry name" value="Helix hairpin bin"/>
    <property type="match status" value="2"/>
</dbReference>
<organism evidence="3 4">
    <name type="scientific">Pseudoalteromonas fenneropenaei</name>
    <dbReference type="NCBI Taxonomy" id="1737459"/>
    <lineage>
        <taxon>Bacteria</taxon>
        <taxon>Pseudomonadati</taxon>
        <taxon>Pseudomonadota</taxon>
        <taxon>Gammaproteobacteria</taxon>
        <taxon>Alteromonadales</taxon>
        <taxon>Pseudoalteromonadaceae</taxon>
        <taxon>Pseudoalteromonas</taxon>
    </lineage>
</organism>
<proteinExistence type="predicted"/>
<accession>A0ABV7CJG5</accession>
<dbReference type="SUPFAM" id="SSF111369">
    <property type="entry name" value="HlyD-like secretion proteins"/>
    <property type="match status" value="1"/>
</dbReference>
<keyword evidence="1" id="KW-0175">Coiled coil</keyword>
<dbReference type="Gene3D" id="2.40.50.100">
    <property type="match status" value="1"/>
</dbReference>